<evidence type="ECO:0000256" key="1">
    <source>
        <dbReference type="SAM" id="SignalP"/>
    </source>
</evidence>
<reference evidence="2 3" key="1">
    <citation type="submission" date="2019-05" db="EMBL/GenBank/DDBJ databases">
        <title>Chryseobacterium sp. isolated from King George Island, maritime Antarctica.</title>
        <authorList>
            <person name="Peng X."/>
        </authorList>
    </citation>
    <scope>NUCLEOTIDE SEQUENCE [LARGE SCALE GENOMIC DNA]</scope>
    <source>
        <strain evidence="2 3">7-3A</strain>
    </source>
</reference>
<dbReference type="Proteomes" id="UP000594195">
    <property type="component" value="Chromosome"/>
</dbReference>
<dbReference type="EMBL" id="CP040442">
    <property type="protein sequence ID" value="QOW11021.1"/>
    <property type="molecule type" value="Genomic_DNA"/>
</dbReference>
<evidence type="ECO:0008006" key="4">
    <source>
        <dbReference type="Google" id="ProtNLM"/>
    </source>
</evidence>
<keyword evidence="3" id="KW-1185">Reference proteome</keyword>
<dbReference type="KEGG" id="kfa:Q73A0000_11945"/>
<proteinExistence type="predicted"/>
<evidence type="ECO:0000313" key="2">
    <source>
        <dbReference type="EMBL" id="QOW11021.1"/>
    </source>
</evidence>
<organism evidence="2 3">
    <name type="scientific">Kaistella flava</name>
    <name type="common">ex Peng et al. 2021</name>
    <dbReference type="NCBI Taxonomy" id="2038776"/>
    <lineage>
        <taxon>Bacteria</taxon>
        <taxon>Pseudomonadati</taxon>
        <taxon>Bacteroidota</taxon>
        <taxon>Flavobacteriia</taxon>
        <taxon>Flavobacteriales</taxon>
        <taxon>Weeksellaceae</taxon>
        <taxon>Chryseobacterium group</taxon>
        <taxon>Kaistella</taxon>
    </lineage>
</organism>
<gene>
    <name evidence="2" type="ORF">Q73A0000_11945</name>
</gene>
<feature type="chain" id="PRO_5032700160" description="DUF306 domain-containing protein" evidence="1">
    <location>
        <begin position="19"/>
        <end position="309"/>
    </location>
</feature>
<name>A0A7M2YA33_9FLAO</name>
<dbReference type="AlphaFoldDB" id="A0A7M2YA33"/>
<feature type="signal peptide" evidence="1">
    <location>
        <begin position="1"/>
        <end position="18"/>
    </location>
</feature>
<sequence length="309" mass="36269">MKKILSLSTLLLSCFLLSQFINPKITLKKDWVQSETFKGFVAGKNITLHLEHYQISGWHDKVFSVTGWYQYDQYQQKIPLIGYYNGDLLLYNFGENQKKIEQTKFVGDLFCWTEPCPAFSDYKEFLEIKQGDGKIQKGKLKIQDKEFTIKLNTQSLDVTSRNEWLHLPNGKVYNLLDILDGYGGNEIVSTFEDKTENRIMLSFERDSNFNKQGMCGASPPETGYRLLTFDKNWKIKEMQVYSTNSCLDDVECMKEMQTKYDYMKAYYLYFQDSLNLLTINLKNSTFGVKKLRSNYNPYSSFWSKRLFSK</sequence>
<dbReference type="RefSeq" id="WP_193811189.1">
    <property type="nucleotide sequence ID" value="NZ_CP040442.1"/>
</dbReference>
<evidence type="ECO:0000313" key="3">
    <source>
        <dbReference type="Proteomes" id="UP000594195"/>
    </source>
</evidence>
<protein>
    <recommendedName>
        <fullName evidence="4">DUF306 domain-containing protein</fullName>
    </recommendedName>
</protein>
<accession>A0A7M2YA33</accession>
<keyword evidence="1" id="KW-0732">Signal</keyword>